<dbReference type="InterPro" id="IPR001480">
    <property type="entry name" value="Bulb-type_lectin_dom"/>
</dbReference>
<dbReference type="InterPro" id="IPR036426">
    <property type="entry name" value="Bulb-type_lectin_dom_sf"/>
</dbReference>
<dbReference type="Gene3D" id="2.90.10.10">
    <property type="entry name" value="Bulb-type lectin domain"/>
    <property type="match status" value="3"/>
</dbReference>
<evidence type="ECO:0000313" key="4">
    <source>
        <dbReference type="Proteomes" id="UP000067111"/>
    </source>
</evidence>
<dbReference type="EMBL" id="LRMR01000009">
    <property type="protein sequence ID" value="KWU51158.1"/>
    <property type="molecule type" value="Genomic_DNA"/>
</dbReference>
<dbReference type="Proteomes" id="UP000067111">
    <property type="component" value="Unassembled WGS sequence"/>
</dbReference>
<evidence type="ECO:0000313" key="3">
    <source>
        <dbReference type="EMBL" id="KWU51158.1"/>
    </source>
</evidence>
<dbReference type="SUPFAM" id="SSF51110">
    <property type="entry name" value="alpha-D-mannose-specific plant lectins"/>
    <property type="match status" value="2"/>
</dbReference>
<comment type="caution">
    <text evidence="3">The sequence shown here is derived from an EMBL/GenBank/DDBJ whole genome shotgun (WGS) entry which is preliminary data.</text>
</comment>
<organism evidence="3 4">
    <name type="scientific">Pseudomonas palleroniana</name>
    <dbReference type="NCBI Taxonomy" id="191390"/>
    <lineage>
        <taxon>Bacteria</taxon>
        <taxon>Pseudomonadati</taxon>
        <taxon>Pseudomonadota</taxon>
        <taxon>Gammaproteobacteria</taxon>
        <taxon>Pseudomonadales</taxon>
        <taxon>Pseudomonadaceae</taxon>
        <taxon>Pseudomonas</taxon>
    </lineage>
</organism>
<dbReference type="PROSITE" id="PS50927">
    <property type="entry name" value="BULB_LECTIN"/>
    <property type="match status" value="1"/>
</dbReference>
<evidence type="ECO:0000259" key="2">
    <source>
        <dbReference type="PROSITE" id="PS50927"/>
    </source>
</evidence>
<dbReference type="OrthoDB" id="8443920at2"/>
<gene>
    <name evidence="3" type="ORF">AWV77_09275</name>
</gene>
<evidence type="ECO:0000256" key="1">
    <source>
        <dbReference type="SAM" id="MobiDB-lite"/>
    </source>
</evidence>
<dbReference type="AlphaFoldDB" id="A0A0X7K5Z9"/>
<dbReference type="SMART" id="SM00108">
    <property type="entry name" value="B_lectin"/>
    <property type="match status" value="2"/>
</dbReference>
<protein>
    <submittedName>
        <fullName evidence="3">Bacteriocin</fullName>
    </submittedName>
</protein>
<sequence>MAGPEGPPRVQFTNNGSPVLPPRNSMSPGQYLESPNKRFKLILQTDMNLVLYDNGTAVWVADSNTPYSSTLSNPVAKVPNSFYVFESGVLSDHVHVRIWSTVNSTPPDSVGAAAYRNFLQVQDDGNIVIVDSRAIWNGTPSIPLGPGGIAFLFGGPTELVMGVPYFAGDGALIFQGDGNVVNYGPNWSVRWASYTQNKGAVRAVFQADGNFVVYAANNVPLWNSGTGGNPGATLRLQPNGSLAVVQEVPVWARFGYTPTIRRRKIYYPNNASPEHNGTDPYPTYGHIGWEF</sequence>
<dbReference type="RefSeq" id="WP_060753976.1">
    <property type="nucleotide sequence ID" value="NZ_LRMR01000009.1"/>
</dbReference>
<proteinExistence type="predicted"/>
<feature type="region of interest" description="Disordered" evidence="1">
    <location>
        <begin position="1"/>
        <end position="31"/>
    </location>
</feature>
<reference evidence="4" key="1">
    <citation type="submission" date="2016-01" db="EMBL/GenBank/DDBJ databases">
        <authorList>
            <person name="Gamez R.M."/>
            <person name="Rodriguez F."/>
            <person name="Bernal J.F."/>
            <person name="Agarwala R."/>
            <person name="Landsman D."/>
            <person name="Marino-Ramirez L."/>
        </authorList>
    </citation>
    <scope>NUCLEOTIDE SEQUENCE [LARGE SCALE GENOMIC DNA]</scope>
    <source>
        <strain evidence="4">Ps006</strain>
    </source>
</reference>
<dbReference type="NCBIfam" id="NF033557">
    <property type="entry name" value="LLB_putidacin"/>
    <property type="match status" value="1"/>
</dbReference>
<feature type="domain" description="Bulb-type lectin" evidence="2">
    <location>
        <begin position="17"/>
        <end position="142"/>
    </location>
</feature>
<accession>A0A0X7K5Z9</accession>
<name>A0A0X7K5Z9_9PSED</name>